<dbReference type="EMBL" id="GBXM01068346">
    <property type="protein sequence ID" value="JAH40231.1"/>
    <property type="molecule type" value="Transcribed_RNA"/>
</dbReference>
<evidence type="ECO:0000313" key="1">
    <source>
        <dbReference type="EMBL" id="JAH40231.1"/>
    </source>
</evidence>
<protein>
    <submittedName>
        <fullName evidence="1">Uncharacterized protein</fullName>
    </submittedName>
</protein>
<accession>A0A0E9SG34</accession>
<organism evidence="1">
    <name type="scientific">Anguilla anguilla</name>
    <name type="common">European freshwater eel</name>
    <name type="synonym">Muraena anguilla</name>
    <dbReference type="NCBI Taxonomy" id="7936"/>
    <lineage>
        <taxon>Eukaryota</taxon>
        <taxon>Metazoa</taxon>
        <taxon>Chordata</taxon>
        <taxon>Craniata</taxon>
        <taxon>Vertebrata</taxon>
        <taxon>Euteleostomi</taxon>
        <taxon>Actinopterygii</taxon>
        <taxon>Neopterygii</taxon>
        <taxon>Teleostei</taxon>
        <taxon>Anguilliformes</taxon>
        <taxon>Anguillidae</taxon>
        <taxon>Anguilla</taxon>
    </lineage>
</organism>
<name>A0A0E9SG34_ANGAN</name>
<proteinExistence type="predicted"/>
<sequence>MWSWLQDLYLNLSKKLKTTNFCLRFNKTEYHSIKNTDVTTSEIARNCSYFLKT</sequence>
<dbReference type="AlphaFoldDB" id="A0A0E9SG34"/>
<reference evidence="1" key="1">
    <citation type="submission" date="2014-11" db="EMBL/GenBank/DDBJ databases">
        <authorList>
            <person name="Amaro Gonzalez C."/>
        </authorList>
    </citation>
    <scope>NUCLEOTIDE SEQUENCE</scope>
</reference>
<reference evidence="1" key="2">
    <citation type="journal article" date="2015" name="Fish Shellfish Immunol.">
        <title>Early steps in the European eel (Anguilla anguilla)-Vibrio vulnificus interaction in the gills: Role of the RtxA13 toxin.</title>
        <authorList>
            <person name="Callol A."/>
            <person name="Pajuelo D."/>
            <person name="Ebbesson L."/>
            <person name="Teles M."/>
            <person name="MacKenzie S."/>
            <person name="Amaro C."/>
        </authorList>
    </citation>
    <scope>NUCLEOTIDE SEQUENCE</scope>
</reference>